<dbReference type="AlphaFoldDB" id="A0A7R9P4W3"/>
<sequence>MSKYSSDSDSSRRNERYRKRKGSDKTRGRGASQSTSPSPPKRRSPSKSSPEPQHRNSKQSLNTEEQLMEKLQKAIRAAQSADNQLRQQGLLAGTPVRPEDTERADESHPFLVQDGWTRGVGCHLKHT</sequence>
<name>A0A7R9P4W3_TIMCA</name>
<gene>
    <name evidence="2" type="ORF">TCMB3V08_LOCUS3023</name>
</gene>
<feature type="compositionally biased region" description="Basic and acidic residues" evidence="1">
    <location>
        <begin position="97"/>
        <end position="108"/>
    </location>
</feature>
<dbReference type="EMBL" id="OE180003">
    <property type="protein sequence ID" value="CAD7570318.1"/>
    <property type="molecule type" value="Genomic_DNA"/>
</dbReference>
<accession>A0A7R9P4W3</accession>
<feature type="region of interest" description="Disordered" evidence="1">
    <location>
        <begin position="1"/>
        <end position="112"/>
    </location>
</feature>
<evidence type="ECO:0000256" key="1">
    <source>
        <dbReference type="SAM" id="MobiDB-lite"/>
    </source>
</evidence>
<evidence type="ECO:0000313" key="2">
    <source>
        <dbReference type="EMBL" id="CAD7570318.1"/>
    </source>
</evidence>
<organism evidence="2">
    <name type="scientific">Timema californicum</name>
    <name type="common">California timema</name>
    <name type="synonym">Walking stick</name>
    <dbReference type="NCBI Taxonomy" id="61474"/>
    <lineage>
        <taxon>Eukaryota</taxon>
        <taxon>Metazoa</taxon>
        <taxon>Ecdysozoa</taxon>
        <taxon>Arthropoda</taxon>
        <taxon>Hexapoda</taxon>
        <taxon>Insecta</taxon>
        <taxon>Pterygota</taxon>
        <taxon>Neoptera</taxon>
        <taxon>Polyneoptera</taxon>
        <taxon>Phasmatodea</taxon>
        <taxon>Timematodea</taxon>
        <taxon>Timematoidea</taxon>
        <taxon>Timematidae</taxon>
        <taxon>Timema</taxon>
    </lineage>
</organism>
<protein>
    <submittedName>
        <fullName evidence="2">(California timema) hypothetical protein</fullName>
    </submittedName>
</protein>
<reference evidence="2" key="1">
    <citation type="submission" date="2020-11" db="EMBL/GenBank/DDBJ databases">
        <authorList>
            <person name="Tran Van P."/>
        </authorList>
    </citation>
    <scope>NUCLEOTIDE SEQUENCE</scope>
</reference>
<proteinExistence type="predicted"/>